<organism evidence="1 2">
    <name type="scientific">Ectobacillus funiculus</name>
    <dbReference type="NCBI Taxonomy" id="137993"/>
    <lineage>
        <taxon>Bacteria</taxon>
        <taxon>Bacillati</taxon>
        <taxon>Bacillota</taxon>
        <taxon>Bacilli</taxon>
        <taxon>Bacillales</taxon>
        <taxon>Bacillaceae</taxon>
        <taxon>Ectobacillus</taxon>
    </lineage>
</organism>
<protein>
    <submittedName>
        <fullName evidence="1">Uncharacterized protein</fullName>
    </submittedName>
</protein>
<sequence length="50" mass="5450">MPIQYIDVFDAIRVIRKAGGVPVLAHPGQFNNFEAVTGWVAAGLDPKELK</sequence>
<proteinExistence type="predicted"/>
<comment type="caution">
    <text evidence="1">The sequence shown here is derived from an EMBL/GenBank/DDBJ whole genome shotgun (WGS) entry which is preliminary data.</text>
</comment>
<dbReference type="Proteomes" id="UP001589609">
    <property type="component" value="Unassembled WGS sequence"/>
</dbReference>
<accession>A0ABV5WFY7</accession>
<evidence type="ECO:0000313" key="2">
    <source>
        <dbReference type="Proteomes" id="UP001589609"/>
    </source>
</evidence>
<dbReference type="InterPro" id="IPR016195">
    <property type="entry name" value="Pol/histidinol_Pase-like"/>
</dbReference>
<evidence type="ECO:0000313" key="1">
    <source>
        <dbReference type="EMBL" id="MFB9759524.1"/>
    </source>
</evidence>
<name>A0ABV5WFY7_9BACI</name>
<dbReference type="SUPFAM" id="SSF89550">
    <property type="entry name" value="PHP domain-like"/>
    <property type="match status" value="1"/>
</dbReference>
<reference evidence="1 2" key="1">
    <citation type="submission" date="2024-09" db="EMBL/GenBank/DDBJ databases">
        <authorList>
            <person name="Sun Q."/>
            <person name="Mori K."/>
        </authorList>
    </citation>
    <scope>NUCLEOTIDE SEQUENCE [LARGE SCALE GENOMIC DNA]</scope>
    <source>
        <strain evidence="1 2">JCM 11201</strain>
    </source>
</reference>
<gene>
    <name evidence="1" type="ORF">ACFFMS_13935</name>
</gene>
<keyword evidence="2" id="KW-1185">Reference proteome</keyword>
<dbReference type="EMBL" id="JBHMAF010000073">
    <property type="protein sequence ID" value="MFB9759524.1"/>
    <property type="molecule type" value="Genomic_DNA"/>
</dbReference>
<dbReference type="RefSeq" id="WP_379949833.1">
    <property type="nucleotide sequence ID" value="NZ_JBHMAF010000073.1"/>
</dbReference>